<feature type="compositionally biased region" description="Basic and acidic residues" evidence="4">
    <location>
        <begin position="824"/>
        <end position="847"/>
    </location>
</feature>
<dbReference type="GeneID" id="19015956"/>
<keyword evidence="3" id="KW-0175">Coiled coil</keyword>
<dbReference type="InterPro" id="IPR001487">
    <property type="entry name" value="Bromodomain"/>
</dbReference>
<dbReference type="Gene3D" id="1.20.920.10">
    <property type="entry name" value="Bromodomain-like"/>
    <property type="match status" value="1"/>
</dbReference>
<sequence length="1076" mass="119827">MDRDDWIRPPKSGEVNNNTSVIIANDESKKTSTRTKTNRGIRRRSSLRVLGSSRTRSGCVFKTRASKATSQSNSSVSFSSFSSQPSFSSSSLTAKRRRQRPAIRRYDTMRSKKSSRPREKEQQQRREPALFFSSSSSSLSSLRTPPEEETIREEDVSLSLVENIEKDNAFFSPSFSVDELTRIFHEGGHHPDDDDDNTFDNHFFADLDSTLFSSPRYSFPPSFSHLWNDDKHHQILTTRQDAEKRAEKLPPGFALAGLPGFPNELHVFKGIPAPIGADVSAASLWGGGAGSNKRKLDSKDSVGAKKGSAASMKKAAKMINAGPKRPPSRGGAKTDTPRSKKQKLASHKSLPAHGGMFDIPDIMGSDIARYHSMNGGMHELPHDVLGLTEIERQQEYLLTQQKLRTPAQIQEEKEQKIALKKKLGEVQALVESLETRAVAVANERDKKFEKMHEDQQDYQQKDEMRKKHAAFRVITTQRTKSGAKSEFKEGFEVLRYRSLLDVVHRQCLAAVRQVMSHDWGGPFRMPVDAVALGLANYHTIITNPMDLGTIKKFIEDGGKYELAKEVHEDVELTFNNAMKFNAEGTDVHVMAKTLLALWHTKYEGIVAREKEVEEGLLLDRDACIAKAAAAASKLEYQTIQSECQTIMQALGLAQNQLSDLELKSIVLFKPMTADEKSALGDILKSLTAEDSEKARQILSDGPTKEYDRQILEAEAQHRQRLNANVGATSEWDNHPDERQMYVPTTATDITSRRLQRFTRMVARNKVAQKEGWCGNPLPETKKERVIEAFGGEKNASDLLVVSSPSAAVKEDEEEEEQKIEEEEENKKEETTPGGKGEGEGEEKKTTESDDGAETTTVDGNGGAGDDVATEDKKEPVVAPLEAAASVQIKQEKAGSGSDGATTIGQDPLHVFALTLGSDSKAVQEAQRRREEHKKHLEEHKQRLEEEKARLQEQQKQQEQERQRQIAIQQQLEREEMLKQRMLAQQKKASLTQFDSIMDGFDPGLPAGGNKKKKKKKPATPSNPTPAAPAPVPAGPNLHALPHPQLDDDFEQNLRGIDELGDADDFDFDALLGENIF</sequence>
<dbReference type="PRINTS" id="PR00503">
    <property type="entry name" value="BROMODOMAIN"/>
</dbReference>
<feature type="coiled-coil region" evidence="3">
    <location>
        <begin position="409"/>
        <end position="436"/>
    </location>
</feature>
<dbReference type="EMBL" id="FO082274">
    <property type="protein sequence ID" value="CCO16597.1"/>
    <property type="molecule type" value="Genomic_DNA"/>
</dbReference>
<feature type="region of interest" description="Disordered" evidence="4">
    <location>
        <begin position="797"/>
        <end position="904"/>
    </location>
</feature>
<dbReference type="OrthoDB" id="21449at2759"/>
<feature type="region of interest" description="Disordered" evidence="4">
    <location>
        <begin position="993"/>
        <end position="1049"/>
    </location>
</feature>
<feature type="compositionally biased region" description="Basic and acidic residues" evidence="4">
    <location>
        <begin position="925"/>
        <end position="963"/>
    </location>
</feature>
<evidence type="ECO:0000259" key="5">
    <source>
        <dbReference type="PROSITE" id="PS50014"/>
    </source>
</evidence>
<feature type="compositionally biased region" description="Low complexity" evidence="4">
    <location>
        <begin position="130"/>
        <end position="144"/>
    </location>
</feature>
<reference evidence="6 7" key="1">
    <citation type="submission" date="2011-10" db="EMBL/GenBank/DDBJ databases">
        <authorList>
            <person name="Genoscope - CEA"/>
        </authorList>
    </citation>
    <scope>NUCLEOTIDE SEQUENCE [LARGE SCALE GENOMIC DNA]</scope>
    <source>
        <strain evidence="6 7">RCC 1105</strain>
    </source>
</reference>
<feature type="region of interest" description="Disordered" evidence="4">
    <location>
        <begin position="288"/>
        <end position="357"/>
    </location>
</feature>
<evidence type="ECO:0000313" key="6">
    <source>
        <dbReference type="EMBL" id="CCO16597.1"/>
    </source>
</evidence>
<proteinExistence type="predicted"/>
<feature type="domain" description="Bromo" evidence="5">
    <location>
        <begin position="515"/>
        <end position="588"/>
    </location>
</feature>
<dbReference type="PROSITE" id="PS50014">
    <property type="entry name" value="BROMODOMAIN_2"/>
    <property type="match status" value="1"/>
</dbReference>
<dbReference type="RefSeq" id="XP_007513039.1">
    <property type="nucleotide sequence ID" value="XM_007512977.1"/>
</dbReference>
<dbReference type="InterPro" id="IPR036427">
    <property type="entry name" value="Bromodomain-like_sf"/>
</dbReference>
<feature type="compositionally biased region" description="Basic and acidic residues" evidence="4">
    <location>
        <begin position="104"/>
        <end position="128"/>
    </location>
</feature>
<dbReference type="SMART" id="SM00297">
    <property type="entry name" value="BROMO"/>
    <property type="match status" value="1"/>
</dbReference>
<feature type="compositionally biased region" description="Basic residues" evidence="4">
    <location>
        <begin position="31"/>
        <end position="46"/>
    </location>
</feature>
<dbReference type="eggNOG" id="KOG1474">
    <property type="taxonomic scope" value="Eukaryota"/>
</dbReference>
<evidence type="ECO:0000256" key="4">
    <source>
        <dbReference type="SAM" id="MobiDB-lite"/>
    </source>
</evidence>
<feature type="compositionally biased region" description="Pro residues" evidence="4">
    <location>
        <begin position="1020"/>
        <end position="1033"/>
    </location>
</feature>
<dbReference type="Pfam" id="PF00439">
    <property type="entry name" value="Bromodomain"/>
    <property type="match status" value="1"/>
</dbReference>
<evidence type="ECO:0000256" key="2">
    <source>
        <dbReference type="PROSITE-ProRule" id="PRU00035"/>
    </source>
</evidence>
<dbReference type="STRING" id="41875.K8EEQ2"/>
<dbReference type="KEGG" id="bpg:Bathy05g04530"/>
<feature type="region of interest" description="Disordered" evidence="4">
    <location>
        <begin position="1"/>
        <end position="154"/>
    </location>
</feature>
<evidence type="ECO:0000256" key="3">
    <source>
        <dbReference type="SAM" id="Coils"/>
    </source>
</evidence>
<keyword evidence="7" id="KW-1185">Reference proteome</keyword>
<evidence type="ECO:0000313" key="7">
    <source>
        <dbReference type="Proteomes" id="UP000198341"/>
    </source>
</evidence>
<feature type="compositionally biased region" description="Low complexity" evidence="4">
    <location>
        <begin position="47"/>
        <end position="58"/>
    </location>
</feature>
<feature type="compositionally biased region" description="Low complexity" evidence="4">
    <location>
        <begin position="304"/>
        <end position="313"/>
    </location>
</feature>
<evidence type="ECO:0000256" key="1">
    <source>
        <dbReference type="ARBA" id="ARBA00023117"/>
    </source>
</evidence>
<feature type="compositionally biased region" description="Basic residues" evidence="4">
    <location>
        <begin position="94"/>
        <end position="103"/>
    </location>
</feature>
<dbReference type="PANTHER" id="PTHR45926">
    <property type="entry name" value="OSJNBA0053K19.4 PROTEIN"/>
    <property type="match status" value="1"/>
</dbReference>
<feature type="region of interest" description="Disordered" evidence="4">
    <location>
        <begin position="921"/>
        <end position="965"/>
    </location>
</feature>
<dbReference type="SUPFAM" id="SSF47370">
    <property type="entry name" value="Bromodomain"/>
    <property type="match status" value="1"/>
</dbReference>
<gene>
    <name evidence="6" type="ORF">Bathy05g04530</name>
</gene>
<accession>K8EEQ2</accession>
<feature type="compositionally biased region" description="Basic and acidic residues" evidence="4">
    <location>
        <begin position="294"/>
        <end position="303"/>
    </location>
</feature>
<dbReference type="AlphaFoldDB" id="K8EEQ2"/>
<feature type="compositionally biased region" description="Low complexity" evidence="4">
    <location>
        <begin position="70"/>
        <end position="91"/>
    </location>
</feature>
<dbReference type="Proteomes" id="UP000198341">
    <property type="component" value="Chromosome 5"/>
</dbReference>
<organism evidence="6 7">
    <name type="scientific">Bathycoccus prasinos</name>
    <dbReference type="NCBI Taxonomy" id="41875"/>
    <lineage>
        <taxon>Eukaryota</taxon>
        <taxon>Viridiplantae</taxon>
        <taxon>Chlorophyta</taxon>
        <taxon>Mamiellophyceae</taxon>
        <taxon>Mamiellales</taxon>
        <taxon>Bathycoccaceae</taxon>
        <taxon>Bathycoccus</taxon>
    </lineage>
</organism>
<protein>
    <submittedName>
        <fullName evidence="6">Bromodomain containing 2</fullName>
    </submittedName>
</protein>
<feature type="compositionally biased region" description="Acidic residues" evidence="4">
    <location>
        <begin position="810"/>
        <end position="823"/>
    </location>
</feature>
<name>K8EEQ2_9CHLO</name>
<keyword evidence="1 2" id="KW-0103">Bromodomain</keyword>